<name>A0A5B7GY99_PORTR</name>
<evidence type="ECO:0000313" key="2">
    <source>
        <dbReference type="Proteomes" id="UP000324222"/>
    </source>
</evidence>
<protein>
    <submittedName>
        <fullName evidence="1">Uncharacterized protein</fullName>
    </submittedName>
</protein>
<gene>
    <name evidence="1" type="ORF">E2C01_059113</name>
</gene>
<sequence length="79" mass="9159">MITSPPPSPHRPRHRPTTLKVRSRTEHFLPVYRGEKDESRGTRRLPLRYIDVPTAGRWRLGWNVSPNVFLGRVKMKASG</sequence>
<reference evidence="1 2" key="1">
    <citation type="submission" date="2019-05" db="EMBL/GenBank/DDBJ databases">
        <title>Another draft genome of Portunus trituberculatus and its Hox gene families provides insights of decapod evolution.</title>
        <authorList>
            <person name="Jeong J.-H."/>
            <person name="Song I."/>
            <person name="Kim S."/>
            <person name="Choi T."/>
            <person name="Kim D."/>
            <person name="Ryu S."/>
            <person name="Kim W."/>
        </authorList>
    </citation>
    <scope>NUCLEOTIDE SEQUENCE [LARGE SCALE GENOMIC DNA]</scope>
    <source>
        <tissue evidence="1">Muscle</tissue>
    </source>
</reference>
<dbReference type="Proteomes" id="UP000324222">
    <property type="component" value="Unassembled WGS sequence"/>
</dbReference>
<organism evidence="1 2">
    <name type="scientific">Portunus trituberculatus</name>
    <name type="common">Swimming crab</name>
    <name type="synonym">Neptunus trituberculatus</name>
    <dbReference type="NCBI Taxonomy" id="210409"/>
    <lineage>
        <taxon>Eukaryota</taxon>
        <taxon>Metazoa</taxon>
        <taxon>Ecdysozoa</taxon>
        <taxon>Arthropoda</taxon>
        <taxon>Crustacea</taxon>
        <taxon>Multicrustacea</taxon>
        <taxon>Malacostraca</taxon>
        <taxon>Eumalacostraca</taxon>
        <taxon>Eucarida</taxon>
        <taxon>Decapoda</taxon>
        <taxon>Pleocyemata</taxon>
        <taxon>Brachyura</taxon>
        <taxon>Eubrachyura</taxon>
        <taxon>Portunoidea</taxon>
        <taxon>Portunidae</taxon>
        <taxon>Portuninae</taxon>
        <taxon>Portunus</taxon>
    </lineage>
</organism>
<evidence type="ECO:0000313" key="1">
    <source>
        <dbReference type="EMBL" id="MPC64990.1"/>
    </source>
</evidence>
<accession>A0A5B7GY99</accession>
<dbReference type="AlphaFoldDB" id="A0A5B7GY99"/>
<keyword evidence="2" id="KW-1185">Reference proteome</keyword>
<proteinExistence type="predicted"/>
<comment type="caution">
    <text evidence="1">The sequence shown here is derived from an EMBL/GenBank/DDBJ whole genome shotgun (WGS) entry which is preliminary data.</text>
</comment>
<dbReference type="EMBL" id="VSRR010022793">
    <property type="protein sequence ID" value="MPC64990.1"/>
    <property type="molecule type" value="Genomic_DNA"/>
</dbReference>